<comment type="caution">
    <text evidence="3">The sequence shown here is derived from an EMBL/GenBank/DDBJ whole genome shotgun (WGS) entry which is preliminary data.</text>
</comment>
<name>A0A6A3GK17_9STRA</name>
<protein>
    <submittedName>
        <fullName evidence="3">Uncharacterized protein</fullName>
    </submittedName>
</protein>
<evidence type="ECO:0000256" key="2">
    <source>
        <dbReference type="SAM" id="Phobius"/>
    </source>
</evidence>
<evidence type="ECO:0000313" key="4">
    <source>
        <dbReference type="Proteomes" id="UP000435112"/>
    </source>
</evidence>
<reference evidence="3 4" key="1">
    <citation type="submission" date="2018-09" db="EMBL/GenBank/DDBJ databases">
        <title>Genomic investigation of the strawberry pathogen Phytophthora fragariae indicates pathogenicity is determined by transcriptional variation in three key races.</title>
        <authorList>
            <person name="Adams T.M."/>
            <person name="Armitage A.D."/>
            <person name="Sobczyk M.K."/>
            <person name="Bates H.J."/>
            <person name="Dunwell J.M."/>
            <person name="Nellist C.F."/>
            <person name="Harrison R.J."/>
        </authorList>
    </citation>
    <scope>NUCLEOTIDE SEQUENCE [LARGE SCALE GENOMIC DNA]</scope>
    <source>
        <strain evidence="3 4">SCRP324</strain>
    </source>
</reference>
<feature type="transmembrane region" description="Helical" evidence="2">
    <location>
        <begin position="15"/>
        <end position="35"/>
    </location>
</feature>
<sequence length="145" mass="15471">MISYLTTDSGSFGVFLYRVATIFLHLVLIVFVMHLRTKTRERIMSEAASTSTPSTPYSTYAPTTTEGASEAMTSTPKIVMSEDESTTAPTATEGVTEAPTPTPTTSTPEHGSPAPTTSNPKTETTVMPEDVSTIAPATEGPRRRP</sequence>
<evidence type="ECO:0000256" key="1">
    <source>
        <dbReference type="SAM" id="MobiDB-lite"/>
    </source>
</evidence>
<dbReference type="EMBL" id="QXFU01007755">
    <property type="protein sequence ID" value="KAE8957809.1"/>
    <property type="molecule type" value="Genomic_DNA"/>
</dbReference>
<proteinExistence type="predicted"/>
<organism evidence="3 4">
    <name type="scientific">Phytophthora rubi</name>
    <dbReference type="NCBI Taxonomy" id="129364"/>
    <lineage>
        <taxon>Eukaryota</taxon>
        <taxon>Sar</taxon>
        <taxon>Stramenopiles</taxon>
        <taxon>Oomycota</taxon>
        <taxon>Peronosporomycetes</taxon>
        <taxon>Peronosporales</taxon>
        <taxon>Peronosporaceae</taxon>
        <taxon>Phytophthora</taxon>
    </lineage>
</organism>
<feature type="compositionally biased region" description="Low complexity" evidence="1">
    <location>
        <begin position="86"/>
        <end position="113"/>
    </location>
</feature>
<gene>
    <name evidence="3" type="ORF">PR002_g31062</name>
</gene>
<keyword evidence="2" id="KW-1133">Transmembrane helix</keyword>
<feature type="region of interest" description="Disordered" evidence="1">
    <location>
        <begin position="45"/>
        <end position="145"/>
    </location>
</feature>
<feature type="compositionally biased region" description="Low complexity" evidence="1">
    <location>
        <begin position="45"/>
        <end position="66"/>
    </location>
</feature>
<keyword evidence="2" id="KW-0812">Transmembrane</keyword>
<dbReference type="Proteomes" id="UP000435112">
    <property type="component" value="Unassembled WGS sequence"/>
</dbReference>
<accession>A0A6A3GK17</accession>
<keyword evidence="2" id="KW-0472">Membrane</keyword>
<dbReference type="AlphaFoldDB" id="A0A6A3GK17"/>
<evidence type="ECO:0000313" key="3">
    <source>
        <dbReference type="EMBL" id="KAE8957809.1"/>
    </source>
</evidence>
<feature type="compositionally biased region" description="Polar residues" evidence="1">
    <location>
        <begin position="114"/>
        <end position="125"/>
    </location>
</feature>